<evidence type="ECO:0000313" key="1">
    <source>
        <dbReference type="EMBL" id="GCE28972.1"/>
    </source>
</evidence>
<gene>
    <name evidence="1" type="ORF">KDA_44560</name>
</gene>
<sequence length="119" mass="13041">MHDQSPQSFQRLKDALLSGPGETSAALRQLLARQPDHLLRTPGESLDEALPAELKDYTTKVVTHAYKVMDQDVERLRAHGYTEQAIFEITVSVAFGAGDLCLTRGLAALEGATHAPEER</sequence>
<keyword evidence="2" id="KW-1185">Reference proteome</keyword>
<name>A0A402BCG0_9CHLR</name>
<accession>A0A402BCG0</accession>
<comment type="caution">
    <text evidence="1">The sequence shown here is derived from an EMBL/GenBank/DDBJ whole genome shotgun (WGS) entry which is preliminary data.</text>
</comment>
<dbReference type="EMBL" id="BIFT01000001">
    <property type="protein sequence ID" value="GCE28972.1"/>
    <property type="molecule type" value="Genomic_DNA"/>
</dbReference>
<proteinExistence type="predicted"/>
<reference evidence="2" key="1">
    <citation type="submission" date="2018-12" db="EMBL/GenBank/DDBJ databases">
        <title>Tengunoibacter tsumagoiensis gen. nov., sp. nov., Dictyobacter kobayashii sp. nov., D. alpinus sp. nov., and D. joshuensis sp. nov. and description of Dictyobacteraceae fam. nov. within the order Ktedonobacterales isolated from Tengu-no-mugimeshi.</title>
        <authorList>
            <person name="Wang C.M."/>
            <person name="Zheng Y."/>
            <person name="Sakai Y."/>
            <person name="Toyoda A."/>
            <person name="Minakuchi Y."/>
            <person name="Abe K."/>
            <person name="Yokota A."/>
            <person name="Yabe S."/>
        </authorList>
    </citation>
    <scope>NUCLEOTIDE SEQUENCE [LARGE SCALE GENOMIC DNA]</scope>
    <source>
        <strain evidence="2">Uno16</strain>
    </source>
</reference>
<evidence type="ECO:0008006" key="3">
    <source>
        <dbReference type="Google" id="ProtNLM"/>
    </source>
</evidence>
<dbReference type="Gene3D" id="1.20.1290.10">
    <property type="entry name" value="AhpD-like"/>
    <property type="match status" value="1"/>
</dbReference>
<dbReference type="SUPFAM" id="SSF69118">
    <property type="entry name" value="AhpD-like"/>
    <property type="match status" value="1"/>
</dbReference>
<dbReference type="OrthoDB" id="3391501at2"/>
<organism evidence="1 2">
    <name type="scientific">Dictyobacter alpinus</name>
    <dbReference type="NCBI Taxonomy" id="2014873"/>
    <lineage>
        <taxon>Bacteria</taxon>
        <taxon>Bacillati</taxon>
        <taxon>Chloroflexota</taxon>
        <taxon>Ktedonobacteria</taxon>
        <taxon>Ktedonobacterales</taxon>
        <taxon>Dictyobacteraceae</taxon>
        <taxon>Dictyobacter</taxon>
    </lineage>
</organism>
<dbReference type="InterPro" id="IPR029032">
    <property type="entry name" value="AhpD-like"/>
</dbReference>
<dbReference type="AlphaFoldDB" id="A0A402BCG0"/>
<evidence type="ECO:0000313" key="2">
    <source>
        <dbReference type="Proteomes" id="UP000287171"/>
    </source>
</evidence>
<dbReference type="RefSeq" id="WP_126629132.1">
    <property type="nucleotide sequence ID" value="NZ_BIFT01000001.1"/>
</dbReference>
<dbReference type="Proteomes" id="UP000287171">
    <property type="component" value="Unassembled WGS sequence"/>
</dbReference>
<protein>
    <recommendedName>
        <fullName evidence="3">Carboxymuconolactone decarboxylase-like domain-containing protein</fullName>
    </recommendedName>
</protein>